<evidence type="ECO:0000313" key="2">
    <source>
        <dbReference type="EMBL" id="KAJ7319585.1"/>
    </source>
</evidence>
<evidence type="ECO:0000259" key="1">
    <source>
        <dbReference type="PROSITE" id="PS50835"/>
    </source>
</evidence>
<dbReference type="PROSITE" id="PS50835">
    <property type="entry name" value="IG_LIKE"/>
    <property type="match status" value="1"/>
</dbReference>
<sequence>MEHRHKKLEDLATPSLPIVLKRRSLPFFLPIGRGFPTEGQSIQRLQLLISIHFVSFFFGESPNFLAAELNEEIYNQGNFARTLSCNLRPGVYTPKMACSWIGQGLLNSNRRFISPHSPNS</sequence>
<dbReference type="InterPro" id="IPR007110">
    <property type="entry name" value="Ig-like_dom"/>
</dbReference>
<dbReference type="EMBL" id="JAPFRF010000010">
    <property type="protein sequence ID" value="KAJ7319585.1"/>
    <property type="molecule type" value="Genomic_DNA"/>
</dbReference>
<keyword evidence="3" id="KW-1185">Reference proteome</keyword>
<gene>
    <name evidence="2" type="ORF">JRQ81_019096</name>
</gene>
<proteinExistence type="predicted"/>
<protein>
    <recommendedName>
        <fullName evidence="1">Ig-like domain-containing protein</fullName>
    </recommendedName>
</protein>
<dbReference type="AlphaFoldDB" id="A0A9Q0XL98"/>
<dbReference type="Proteomes" id="UP001142489">
    <property type="component" value="Unassembled WGS sequence"/>
</dbReference>
<name>A0A9Q0XL98_9SAUR</name>
<reference evidence="2" key="1">
    <citation type="journal article" date="2023" name="DNA Res.">
        <title>Chromosome-level genome assembly of Phrynocephalus forsythii using third-generation DNA sequencing and Hi-C analysis.</title>
        <authorList>
            <person name="Qi Y."/>
            <person name="Zhao W."/>
            <person name="Zhao Y."/>
            <person name="Niu C."/>
            <person name="Cao S."/>
            <person name="Zhang Y."/>
        </authorList>
    </citation>
    <scope>NUCLEOTIDE SEQUENCE</scope>
    <source>
        <tissue evidence="2">Muscle</tissue>
    </source>
</reference>
<feature type="domain" description="Ig-like" evidence="1">
    <location>
        <begin position="62"/>
        <end position="120"/>
    </location>
</feature>
<organism evidence="2 3">
    <name type="scientific">Phrynocephalus forsythii</name>
    <dbReference type="NCBI Taxonomy" id="171643"/>
    <lineage>
        <taxon>Eukaryota</taxon>
        <taxon>Metazoa</taxon>
        <taxon>Chordata</taxon>
        <taxon>Craniata</taxon>
        <taxon>Vertebrata</taxon>
        <taxon>Euteleostomi</taxon>
        <taxon>Lepidosauria</taxon>
        <taxon>Squamata</taxon>
        <taxon>Bifurcata</taxon>
        <taxon>Unidentata</taxon>
        <taxon>Episquamata</taxon>
        <taxon>Toxicofera</taxon>
        <taxon>Iguania</taxon>
        <taxon>Acrodonta</taxon>
        <taxon>Agamidae</taxon>
        <taxon>Agaminae</taxon>
        <taxon>Phrynocephalus</taxon>
    </lineage>
</organism>
<accession>A0A9Q0XL98</accession>
<evidence type="ECO:0000313" key="3">
    <source>
        <dbReference type="Proteomes" id="UP001142489"/>
    </source>
</evidence>
<comment type="caution">
    <text evidence="2">The sequence shown here is derived from an EMBL/GenBank/DDBJ whole genome shotgun (WGS) entry which is preliminary data.</text>
</comment>